<organism evidence="1 2">
    <name type="scientific">Grifola frondosa</name>
    <name type="common">Maitake</name>
    <name type="synonym">Polyporus frondosus</name>
    <dbReference type="NCBI Taxonomy" id="5627"/>
    <lineage>
        <taxon>Eukaryota</taxon>
        <taxon>Fungi</taxon>
        <taxon>Dikarya</taxon>
        <taxon>Basidiomycota</taxon>
        <taxon>Agaricomycotina</taxon>
        <taxon>Agaricomycetes</taxon>
        <taxon>Polyporales</taxon>
        <taxon>Grifolaceae</taxon>
        <taxon>Grifola</taxon>
    </lineage>
</organism>
<sequence>MGHIRIERTPTTTVGLHPLPIDSEAVVLSGISCVAQPNEECANEVLLWCVTMDLEMAARTVEVNLVWLDAHTGVGEEVLVPALLYVLDQLLRDGEFRSRYLSGIANILVHLRHLLLYVSVSRHRRTRIPFLQDFADRAIYGRFLAWVYQSFALTARETDDDFKWLRETTTGHRAAVACADGF</sequence>
<accession>A0A1C7M924</accession>
<evidence type="ECO:0000313" key="2">
    <source>
        <dbReference type="Proteomes" id="UP000092993"/>
    </source>
</evidence>
<dbReference type="AlphaFoldDB" id="A0A1C7M924"/>
<evidence type="ECO:0000313" key="1">
    <source>
        <dbReference type="EMBL" id="OBZ73371.1"/>
    </source>
</evidence>
<protein>
    <submittedName>
        <fullName evidence="1">Uncharacterized protein</fullName>
    </submittedName>
</protein>
<comment type="caution">
    <text evidence="1">The sequence shown here is derived from an EMBL/GenBank/DDBJ whole genome shotgun (WGS) entry which is preliminary data.</text>
</comment>
<reference evidence="1 2" key="1">
    <citation type="submission" date="2016-03" db="EMBL/GenBank/DDBJ databases">
        <title>Whole genome sequencing of Grifola frondosa 9006-11.</title>
        <authorList>
            <person name="Min B."/>
            <person name="Park H."/>
            <person name="Kim J.-G."/>
            <person name="Cho H."/>
            <person name="Oh Y.-L."/>
            <person name="Kong W.-S."/>
            <person name="Choi I.-G."/>
        </authorList>
    </citation>
    <scope>NUCLEOTIDE SEQUENCE [LARGE SCALE GENOMIC DNA]</scope>
    <source>
        <strain evidence="1 2">9006-11</strain>
    </source>
</reference>
<dbReference type="EMBL" id="LUGG01000007">
    <property type="protein sequence ID" value="OBZ73371.1"/>
    <property type="molecule type" value="Genomic_DNA"/>
</dbReference>
<keyword evidence="2" id="KW-1185">Reference proteome</keyword>
<gene>
    <name evidence="1" type="ORF">A0H81_07210</name>
</gene>
<proteinExistence type="predicted"/>
<dbReference type="Proteomes" id="UP000092993">
    <property type="component" value="Unassembled WGS sequence"/>
</dbReference>
<name>A0A1C7M924_GRIFR</name>